<dbReference type="Gene3D" id="3.40.50.720">
    <property type="entry name" value="NAD(P)-binding Rossmann-like Domain"/>
    <property type="match status" value="1"/>
</dbReference>
<dbReference type="SUPFAM" id="SSF51735">
    <property type="entry name" value="NAD(P)-binding Rossmann-fold domains"/>
    <property type="match status" value="1"/>
</dbReference>
<dbReference type="RefSeq" id="WP_005876394.1">
    <property type="nucleotide sequence ID" value="NZ_CABMNL010000001.1"/>
</dbReference>
<dbReference type="Proteomes" id="UP000003973">
    <property type="component" value="Unassembled WGS sequence"/>
</dbReference>
<dbReference type="PRINTS" id="PR00081">
    <property type="entry name" value="GDHRDH"/>
</dbReference>
<dbReference type="Pfam" id="PF00106">
    <property type="entry name" value="adh_short"/>
    <property type="match status" value="1"/>
</dbReference>
<comment type="caution">
    <text evidence="4">The sequence shown here is derived from an EMBL/GenBank/DDBJ whole genome shotgun (WGS) entry which is preliminary data.</text>
</comment>
<dbReference type="PANTHER" id="PTHR43115:SF4">
    <property type="entry name" value="DEHYDROGENASE_REDUCTASE SDR FAMILY MEMBER 11"/>
    <property type="match status" value="1"/>
</dbReference>
<evidence type="ECO:0000256" key="2">
    <source>
        <dbReference type="ARBA" id="ARBA00023002"/>
    </source>
</evidence>
<dbReference type="PRINTS" id="PR00080">
    <property type="entry name" value="SDRFAMILY"/>
</dbReference>
<dbReference type="InterPro" id="IPR002347">
    <property type="entry name" value="SDR_fam"/>
</dbReference>
<dbReference type="HOGENOM" id="CLU_010194_2_10_4"/>
<proteinExistence type="inferred from homology"/>
<reference evidence="4" key="1">
    <citation type="submission" date="2011-10" db="EMBL/GenBank/DDBJ databases">
        <title>The Genome Sequence of Oxalobacter formigenes HOxBLS.</title>
        <authorList>
            <consortium name="The Broad Institute Genome Sequencing Platform"/>
            <person name="Earl A."/>
            <person name="Ward D."/>
            <person name="Feldgarden M."/>
            <person name="Gevers D."/>
            <person name="Allison M.J."/>
            <person name="Humphrey S."/>
            <person name="Young S.K."/>
            <person name="Zeng Q."/>
            <person name="Gargeya S."/>
            <person name="Fitzgerald M."/>
            <person name="Haas B."/>
            <person name="Abouelleil A."/>
            <person name="Alvarado L."/>
            <person name="Arachchi H.M."/>
            <person name="Berlin A."/>
            <person name="Brown A."/>
            <person name="Chapman S.B."/>
            <person name="Chen Z."/>
            <person name="Dunbar C."/>
            <person name="Freedman E."/>
            <person name="Gearin G."/>
            <person name="Goldberg J."/>
            <person name="Griggs A."/>
            <person name="Gujja S."/>
            <person name="Heiman D."/>
            <person name="Howarth C."/>
            <person name="Larson L."/>
            <person name="Lui A."/>
            <person name="MacDonald P.J.P."/>
            <person name="Montmayeur A."/>
            <person name="Murphy C."/>
            <person name="Neiman D."/>
            <person name="Pearson M."/>
            <person name="Priest M."/>
            <person name="Roberts A."/>
            <person name="Saif S."/>
            <person name="Shea T."/>
            <person name="Shenoy N."/>
            <person name="Sisk P."/>
            <person name="Stolte C."/>
            <person name="Sykes S."/>
            <person name="Wortman J."/>
            <person name="Nusbaum C."/>
            <person name="Birren B."/>
        </authorList>
    </citation>
    <scope>NUCLEOTIDE SEQUENCE [LARGE SCALE GENOMIC DNA]</scope>
    <source>
        <strain evidence="4">HOxBLS</strain>
    </source>
</reference>
<dbReference type="GO" id="GO:0016616">
    <property type="term" value="F:oxidoreductase activity, acting on the CH-OH group of donors, NAD or NADP as acceptor"/>
    <property type="evidence" value="ECO:0007669"/>
    <property type="project" value="UniProtKB-ARBA"/>
</dbReference>
<evidence type="ECO:0008006" key="6">
    <source>
        <dbReference type="Google" id="ProtNLM"/>
    </source>
</evidence>
<protein>
    <recommendedName>
        <fullName evidence="6">Oxidoreductase</fullName>
    </recommendedName>
</protein>
<organism evidence="4 5">
    <name type="scientific">Oxalobacter paraformigenes</name>
    <dbReference type="NCBI Taxonomy" id="556268"/>
    <lineage>
        <taxon>Bacteria</taxon>
        <taxon>Pseudomonadati</taxon>
        <taxon>Pseudomonadota</taxon>
        <taxon>Betaproteobacteria</taxon>
        <taxon>Burkholderiales</taxon>
        <taxon>Oxalobacteraceae</taxon>
        <taxon>Oxalobacter</taxon>
    </lineage>
</organism>
<keyword evidence="5" id="KW-1185">Reference proteome</keyword>
<dbReference type="AlphaFoldDB" id="C3X2I0"/>
<gene>
    <name evidence="4" type="ORF">OFAG_00569</name>
</gene>
<accession>C3X2I0</accession>
<evidence type="ECO:0000256" key="1">
    <source>
        <dbReference type="ARBA" id="ARBA00006484"/>
    </source>
</evidence>
<name>C3X2I0_9BURK</name>
<dbReference type="PANTHER" id="PTHR43115">
    <property type="entry name" value="DEHYDROGENASE/REDUCTASE SDR FAMILY MEMBER 11"/>
    <property type="match status" value="1"/>
</dbReference>
<dbReference type="EMBL" id="ACDP02000026">
    <property type="protein sequence ID" value="EEO27416.1"/>
    <property type="molecule type" value="Genomic_DNA"/>
</dbReference>
<dbReference type="PROSITE" id="PS00061">
    <property type="entry name" value="ADH_SHORT"/>
    <property type="match status" value="1"/>
</dbReference>
<evidence type="ECO:0000313" key="4">
    <source>
        <dbReference type="EMBL" id="EEO27416.1"/>
    </source>
</evidence>
<sequence length="247" mass="26588">MKNIQDKVVIVTGASSGIGEAIARKLAAEGAIVALVARRKDRLAKIVGEIEAAGKRASYYEVDVTVESQVRNMVEDVVKKNGRLDVLVGNAGVMLMAPLREANVDEWDDMIDVNIKGILYGVAAAWPVFERQGSGHFINLSSVAGLKVAAPNGVVYSATKYAVRALSEGIRVESAGKFRVTTISPGYVESELMYGSTHEATREAIISAYRKYEIPADTIAEAVAYAISQPENTAINEIVVRPTAQEF</sequence>
<dbReference type="eggNOG" id="COG4221">
    <property type="taxonomic scope" value="Bacteria"/>
</dbReference>
<evidence type="ECO:0000256" key="3">
    <source>
        <dbReference type="RuleBase" id="RU000363"/>
    </source>
</evidence>
<dbReference type="FunFam" id="3.40.50.720:FF:000047">
    <property type="entry name" value="NADP-dependent L-serine/L-allo-threonine dehydrogenase"/>
    <property type="match status" value="1"/>
</dbReference>
<keyword evidence="2" id="KW-0560">Oxidoreductase</keyword>
<dbReference type="InterPro" id="IPR036291">
    <property type="entry name" value="NAD(P)-bd_dom_sf"/>
</dbReference>
<comment type="similarity">
    <text evidence="1 3">Belongs to the short-chain dehydrogenases/reductases (SDR) family.</text>
</comment>
<dbReference type="InterPro" id="IPR020904">
    <property type="entry name" value="Sc_DH/Rdtase_CS"/>
</dbReference>
<evidence type="ECO:0000313" key="5">
    <source>
        <dbReference type="Proteomes" id="UP000003973"/>
    </source>
</evidence>